<comment type="similarity">
    <text evidence="2">Belongs to the ribose-phosphate pyrophosphokinase family.</text>
</comment>
<dbReference type="Gene3D" id="3.40.50.2020">
    <property type="match status" value="2"/>
</dbReference>
<accession>A0A2T9YFT5</accession>
<evidence type="ECO:0000256" key="9">
    <source>
        <dbReference type="ARBA" id="ARBA00022840"/>
    </source>
</evidence>
<dbReference type="Pfam" id="PF14572">
    <property type="entry name" value="Pribosyl_synth"/>
    <property type="match status" value="2"/>
</dbReference>
<dbReference type="Proteomes" id="UP000245699">
    <property type="component" value="Unassembled WGS sequence"/>
</dbReference>
<keyword evidence="7" id="KW-0547">Nucleotide-binding</keyword>
<dbReference type="FunFam" id="3.40.50.2020:FF:000005">
    <property type="entry name" value="Ribose-phosphate pyrophosphokinase 1"/>
    <property type="match status" value="1"/>
</dbReference>
<dbReference type="InterPro" id="IPR029057">
    <property type="entry name" value="PRTase-like"/>
</dbReference>
<evidence type="ECO:0000256" key="1">
    <source>
        <dbReference type="ARBA" id="ARBA00004996"/>
    </source>
</evidence>
<dbReference type="InterPro" id="IPR029099">
    <property type="entry name" value="Pribosyltran_N"/>
</dbReference>
<evidence type="ECO:0000256" key="3">
    <source>
        <dbReference type="ARBA" id="ARBA00013247"/>
    </source>
</evidence>
<keyword evidence="12" id="KW-0862">Zinc</keyword>
<dbReference type="EC" id="2.7.6.1" evidence="3"/>
<dbReference type="InterPro" id="IPR005946">
    <property type="entry name" value="Rib-P_diPkinase"/>
</dbReference>
<dbReference type="GO" id="GO:0004749">
    <property type="term" value="F:ribose phosphate diphosphokinase activity"/>
    <property type="evidence" value="ECO:0007669"/>
    <property type="project" value="UniProtKB-EC"/>
</dbReference>
<protein>
    <recommendedName>
        <fullName evidence="3">ribose-phosphate diphosphokinase</fullName>
        <ecNumber evidence="3">2.7.6.1</ecNumber>
    </recommendedName>
</protein>
<dbReference type="GO" id="GO:0006015">
    <property type="term" value="P:5-phosphoribose 1-diphosphate biosynthetic process"/>
    <property type="evidence" value="ECO:0007669"/>
    <property type="project" value="TreeGrafter"/>
</dbReference>
<reference evidence="14 15" key="1">
    <citation type="journal article" date="2018" name="MBio">
        <title>Comparative Genomics Reveals the Core Gene Toolbox for the Fungus-Insect Symbiosis.</title>
        <authorList>
            <person name="Wang Y."/>
            <person name="Stata M."/>
            <person name="Wang W."/>
            <person name="Stajich J.E."/>
            <person name="White M.M."/>
            <person name="Moncalvo J.M."/>
        </authorList>
    </citation>
    <scope>NUCLEOTIDE SEQUENCE [LARGE SCALE GENOMIC DNA]</scope>
    <source>
        <strain evidence="14 15">AUS-77-4</strain>
    </source>
</reference>
<dbReference type="PANTHER" id="PTHR10210:SF32">
    <property type="entry name" value="RIBOSE-PHOSPHATE PYROPHOSPHOKINASE 2"/>
    <property type="match status" value="1"/>
</dbReference>
<feature type="domain" description="HIT-type" evidence="13">
    <location>
        <begin position="317"/>
        <end position="350"/>
    </location>
</feature>
<dbReference type="GO" id="GO:0005737">
    <property type="term" value="C:cytoplasm"/>
    <property type="evidence" value="ECO:0007669"/>
    <property type="project" value="TreeGrafter"/>
</dbReference>
<dbReference type="SMART" id="SM01400">
    <property type="entry name" value="Pribosyltran_N"/>
    <property type="match status" value="1"/>
</dbReference>
<dbReference type="GO" id="GO:0016301">
    <property type="term" value="F:kinase activity"/>
    <property type="evidence" value="ECO:0007669"/>
    <property type="project" value="UniProtKB-KW"/>
</dbReference>
<comment type="pathway">
    <text evidence="1">Metabolic intermediate biosynthesis; 5-phospho-alpha-D-ribose 1-diphosphate biosynthesis; 5-phospho-alpha-D-ribose 1-diphosphate from D-ribose 5-phosphate (route I): step 1/1.</text>
</comment>
<keyword evidence="5" id="KW-0479">Metal-binding</keyword>
<dbReference type="FunFam" id="3.40.50.2020:FF:000031">
    <property type="entry name" value="Probable PRS4-ribose-phosphate pyrophosphokinase 3"/>
    <property type="match status" value="1"/>
</dbReference>
<organism evidence="14 15">
    <name type="scientific">Furculomyces boomerangus</name>
    <dbReference type="NCBI Taxonomy" id="61424"/>
    <lineage>
        <taxon>Eukaryota</taxon>
        <taxon>Fungi</taxon>
        <taxon>Fungi incertae sedis</taxon>
        <taxon>Zoopagomycota</taxon>
        <taxon>Kickxellomycotina</taxon>
        <taxon>Harpellomycetes</taxon>
        <taxon>Harpellales</taxon>
        <taxon>Harpellaceae</taxon>
        <taxon>Furculomyces</taxon>
    </lineage>
</organism>
<evidence type="ECO:0000256" key="7">
    <source>
        <dbReference type="ARBA" id="ARBA00022741"/>
    </source>
</evidence>
<gene>
    <name evidence="14" type="ORF">BB559_004247</name>
</gene>
<dbReference type="EMBL" id="MBFT01000434">
    <property type="protein sequence ID" value="PVU91207.1"/>
    <property type="molecule type" value="Genomic_DNA"/>
</dbReference>
<dbReference type="Pfam" id="PF04438">
    <property type="entry name" value="zf-HIT"/>
    <property type="match status" value="1"/>
</dbReference>
<evidence type="ECO:0000256" key="11">
    <source>
        <dbReference type="ARBA" id="ARBA00049535"/>
    </source>
</evidence>
<dbReference type="CDD" id="cd23024">
    <property type="entry name" value="zf-HIT_ZNHIT2-3"/>
    <property type="match status" value="1"/>
</dbReference>
<evidence type="ECO:0000313" key="15">
    <source>
        <dbReference type="Proteomes" id="UP000245699"/>
    </source>
</evidence>
<comment type="catalytic activity">
    <reaction evidence="11">
        <text>D-ribose 5-phosphate + ATP = 5-phospho-alpha-D-ribose 1-diphosphate + AMP + H(+)</text>
        <dbReference type="Rhea" id="RHEA:15609"/>
        <dbReference type="ChEBI" id="CHEBI:15378"/>
        <dbReference type="ChEBI" id="CHEBI:30616"/>
        <dbReference type="ChEBI" id="CHEBI:58017"/>
        <dbReference type="ChEBI" id="CHEBI:78346"/>
        <dbReference type="ChEBI" id="CHEBI:456215"/>
        <dbReference type="EC" id="2.7.6.1"/>
    </reaction>
</comment>
<keyword evidence="12" id="KW-0863">Zinc-finger</keyword>
<evidence type="ECO:0000256" key="10">
    <source>
        <dbReference type="ARBA" id="ARBA00022842"/>
    </source>
</evidence>
<comment type="caution">
    <text evidence="14">The sequence shown here is derived from an EMBL/GenBank/DDBJ whole genome shotgun (WGS) entry which is preliminary data.</text>
</comment>
<dbReference type="PANTHER" id="PTHR10210">
    <property type="entry name" value="RIBOSE-PHOSPHATE DIPHOSPHOKINASE FAMILY MEMBER"/>
    <property type="match status" value="1"/>
</dbReference>
<dbReference type="CDD" id="cd06223">
    <property type="entry name" value="PRTases_typeI"/>
    <property type="match status" value="1"/>
</dbReference>
<dbReference type="Gene3D" id="3.30.60.190">
    <property type="match status" value="1"/>
</dbReference>
<keyword evidence="10" id="KW-0460">Magnesium</keyword>
<dbReference type="GO" id="GO:0008270">
    <property type="term" value="F:zinc ion binding"/>
    <property type="evidence" value="ECO:0007669"/>
    <property type="project" value="UniProtKB-UniRule"/>
</dbReference>
<evidence type="ECO:0000259" key="13">
    <source>
        <dbReference type="PROSITE" id="PS51083"/>
    </source>
</evidence>
<keyword evidence="6" id="KW-0545">Nucleotide biosynthesis</keyword>
<dbReference type="SUPFAM" id="SSF144232">
    <property type="entry name" value="HIT/MYND zinc finger-like"/>
    <property type="match status" value="1"/>
</dbReference>
<keyword evidence="15" id="KW-1185">Reference proteome</keyword>
<dbReference type="GO" id="GO:0000287">
    <property type="term" value="F:magnesium ion binding"/>
    <property type="evidence" value="ECO:0007669"/>
    <property type="project" value="InterPro"/>
</dbReference>
<dbReference type="NCBIfam" id="NF002320">
    <property type="entry name" value="PRK01259.1"/>
    <property type="match status" value="1"/>
</dbReference>
<dbReference type="PROSITE" id="PS51083">
    <property type="entry name" value="ZF_HIT"/>
    <property type="match status" value="1"/>
</dbReference>
<keyword evidence="4" id="KW-0808">Transferase</keyword>
<dbReference type="GO" id="GO:0009156">
    <property type="term" value="P:ribonucleoside monophosphate biosynthetic process"/>
    <property type="evidence" value="ECO:0007669"/>
    <property type="project" value="InterPro"/>
</dbReference>
<dbReference type="InterPro" id="IPR000836">
    <property type="entry name" value="PRTase_dom"/>
</dbReference>
<dbReference type="PROSITE" id="PS00114">
    <property type="entry name" value="PRPP_SYNTHASE"/>
    <property type="match status" value="1"/>
</dbReference>
<dbReference type="GO" id="GO:0006164">
    <property type="term" value="P:purine nucleotide biosynthetic process"/>
    <property type="evidence" value="ECO:0007669"/>
    <property type="project" value="TreeGrafter"/>
</dbReference>
<dbReference type="STRING" id="61424.A0A2T9YFT5"/>
<dbReference type="NCBIfam" id="TIGR01251">
    <property type="entry name" value="ribP_PPkin"/>
    <property type="match status" value="1"/>
</dbReference>
<evidence type="ECO:0000256" key="8">
    <source>
        <dbReference type="ARBA" id="ARBA00022777"/>
    </source>
</evidence>
<dbReference type="InterPro" id="IPR007529">
    <property type="entry name" value="Znf_HIT"/>
</dbReference>
<evidence type="ECO:0000256" key="12">
    <source>
        <dbReference type="PROSITE-ProRule" id="PRU00453"/>
    </source>
</evidence>
<keyword evidence="8" id="KW-0418">Kinase</keyword>
<proteinExistence type="inferred from homology"/>
<dbReference type="AlphaFoldDB" id="A0A2T9YFT5"/>
<evidence type="ECO:0000256" key="6">
    <source>
        <dbReference type="ARBA" id="ARBA00022727"/>
    </source>
</evidence>
<dbReference type="OrthoDB" id="413572at2759"/>
<evidence type="ECO:0000256" key="5">
    <source>
        <dbReference type="ARBA" id="ARBA00022723"/>
    </source>
</evidence>
<sequence length="735" mass="83592">MSNSIKILSGNSHPELSKLIVRRLGIELSKVTVSKYSNMETAVVIGESVRDEDVFIIQSGCDEINDHLMELLIMINACKAASARRISAVIPCFPYARQDKKDKSRAPISAKLIANMLTVAGADHVITMDLHASQIQGFFDCPVDNLYGEPSILRYIKENITDWKNAVIVSPDAGGAKRATSLADHLDLDFALIHKERKKANEVSRMVLVGDVKGKVAILVDDMSDTCGTLGLAAKTLVDNHATKVYAIVIHGVLSGNALEVINNSVLSKVIVTNTIPHEHKKKLCPKLDTIDISSVFAESIRRTHNGESVSYLFGNLAYCNTRNSKYTCPRCQIAYCTLECYKDQKHLKCTEEFYKDQVTQELLNIKPTEDESKKVMQIIKSHYENMTENDDHEYYELVEKISQIDLDSADFNTIWNVLDQRDRDEFSRLFYKGTMSNEAKEILEDATTSNVKQWWENTSKKIEIIETSSEECQTDLTTDGITTNELLEIENEDFLYNDPENDTEKFLQQPEIFKDIPPFESITKAPVNILVFNQLSGILMFQGEIENNPSESLNQIFQISPYIHGKVAPVFNSIEEVVSVGFSLLNEFKVEARLFYMEDLKKLVEYKQGCLIALSHIYRLCDIINSEQYTKDKNDSKETKKLNHKEKFRKRVDRASKRIYYFMALMKKVSIDHSSNIGSNIGNDFGFEYMFTQINMYIARTKTELEQLKDSKDIVMKLKANQSNSSKKIIEIIN</sequence>
<keyword evidence="9" id="KW-0067">ATP-binding</keyword>
<evidence type="ECO:0000313" key="14">
    <source>
        <dbReference type="EMBL" id="PVU91207.1"/>
    </source>
</evidence>
<dbReference type="InterPro" id="IPR000842">
    <property type="entry name" value="PRib_PP_synth_CS"/>
</dbReference>
<dbReference type="GO" id="GO:0002189">
    <property type="term" value="C:ribose phosphate diphosphokinase complex"/>
    <property type="evidence" value="ECO:0007669"/>
    <property type="project" value="TreeGrafter"/>
</dbReference>
<evidence type="ECO:0000256" key="2">
    <source>
        <dbReference type="ARBA" id="ARBA00006478"/>
    </source>
</evidence>
<dbReference type="Pfam" id="PF13793">
    <property type="entry name" value="Pribosyltran_N"/>
    <property type="match status" value="1"/>
</dbReference>
<evidence type="ECO:0000256" key="4">
    <source>
        <dbReference type="ARBA" id="ARBA00022679"/>
    </source>
</evidence>
<dbReference type="GO" id="GO:0005524">
    <property type="term" value="F:ATP binding"/>
    <property type="evidence" value="ECO:0007669"/>
    <property type="project" value="UniProtKB-KW"/>
</dbReference>
<dbReference type="SUPFAM" id="SSF53271">
    <property type="entry name" value="PRTase-like"/>
    <property type="match status" value="1"/>
</dbReference>
<name>A0A2T9YFT5_9FUNG</name>